<name>A0AAF3EF13_9BILA</name>
<evidence type="ECO:0000313" key="3">
    <source>
        <dbReference type="WBParaSite" id="MBELARI_LOCUS12549"/>
    </source>
</evidence>
<keyword evidence="2" id="KW-1185">Reference proteome</keyword>
<dbReference type="AlphaFoldDB" id="A0AAF3EF13"/>
<organism evidence="2 3">
    <name type="scientific">Mesorhabditis belari</name>
    <dbReference type="NCBI Taxonomy" id="2138241"/>
    <lineage>
        <taxon>Eukaryota</taxon>
        <taxon>Metazoa</taxon>
        <taxon>Ecdysozoa</taxon>
        <taxon>Nematoda</taxon>
        <taxon>Chromadorea</taxon>
        <taxon>Rhabditida</taxon>
        <taxon>Rhabditina</taxon>
        <taxon>Rhabditomorpha</taxon>
        <taxon>Rhabditoidea</taxon>
        <taxon>Rhabditidae</taxon>
        <taxon>Mesorhabditinae</taxon>
        <taxon>Mesorhabditis</taxon>
    </lineage>
</organism>
<keyword evidence="1" id="KW-0472">Membrane</keyword>
<proteinExistence type="predicted"/>
<reference evidence="3" key="1">
    <citation type="submission" date="2024-02" db="UniProtKB">
        <authorList>
            <consortium name="WormBaseParasite"/>
        </authorList>
    </citation>
    <scope>IDENTIFICATION</scope>
</reference>
<sequence length="126" mass="14189">MLSTVYYQLFLVGVIGFAFCEEPLILVSTRTPPKTTTEQSTSELTEDPFQGFQSWDCDTYGIKEIRFNVMYNSAKSVKISLNKQKALCIAGFNKCQSNFPPAFPNDEATYFANYRDGKFDGCSAIM</sequence>
<evidence type="ECO:0000256" key="1">
    <source>
        <dbReference type="SAM" id="Phobius"/>
    </source>
</evidence>
<keyword evidence="1" id="KW-0812">Transmembrane</keyword>
<feature type="transmembrane region" description="Helical" evidence="1">
    <location>
        <begin position="6"/>
        <end position="27"/>
    </location>
</feature>
<protein>
    <submittedName>
        <fullName evidence="3">Uncharacterized protein</fullName>
    </submittedName>
</protein>
<dbReference type="WBParaSite" id="MBELARI_LOCUS12549">
    <property type="protein sequence ID" value="MBELARI_LOCUS12549"/>
    <property type="gene ID" value="MBELARI_LOCUS12549"/>
</dbReference>
<dbReference type="Proteomes" id="UP000887575">
    <property type="component" value="Unassembled WGS sequence"/>
</dbReference>
<keyword evidence="1" id="KW-1133">Transmembrane helix</keyword>
<evidence type="ECO:0000313" key="2">
    <source>
        <dbReference type="Proteomes" id="UP000887575"/>
    </source>
</evidence>
<accession>A0AAF3EF13</accession>